<evidence type="ECO:0000313" key="2">
    <source>
        <dbReference type="EMBL" id="KPM42598.1"/>
    </source>
</evidence>
<dbReference type="AlphaFoldDB" id="A0A0P7BPV8"/>
<keyword evidence="3" id="KW-1185">Reference proteome</keyword>
<evidence type="ECO:0000313" key="3">
    <source>
        <dbReference type="Proteomes" id="UP000050424"/>
    </source>
</evidence>
<sequence length="129" mass="13380">MIGKLSEALPSQTAYPELLEFALRYQLFQNLEACLSYYMCELKLAMGPGSPLRLMQLGSGEFEVRKLALVVLVALAALAAPGFASVGGLALGFALGVALPEQSLVPSLVPGPAIGKRAASALVGFARSG</sequence>
<reference evidence="2 3" key="1">
    <citation type="submission" date="2015-09" db="EMBL/GenBank/DDBJ databases">
        <title>Draft genome of a European isolate of the apple canker pathogen Neonectria ditissima.</title>
        <authorList>
            <person name="Gomez-Cortecero A."/>
            <person name="Harrison R.J."/>
            <person name="Armitage A.D."/>
        </authorList>
    </citation>
    <scope>NUCLEOTIDE SEQUENCE [LARGE SCALE GENOMIC DNA]</scope>
    <source>
        <strain evidence="2 3">R09/05</strain>
    </source>
</reference>
<name>A0A0P7BPV8_9HYPO</name>
<feature type="transmembrane region" description="Helical" evidence="1">
    <location>
        <begin position="67"/>
        <end position="99"/>
    </location>
</feature>
<dbReference type="EMBL" id="LKCW01000045">
    <property type="protein sequence ID" value="KPM42598.1"/>
    <property type="molecule type" value="Genomic_DNA"/>
</dbReference>
<evidence type="ECO:0000256" key="1">
    <source>
        <dbReference type="SAM" id="Phobius"/>
    </source>
</evidence>
<keyword evidence="1" id="KW-1133">Transmembrane helix</keyword>
<protein>
    <submittedName>
        <fullName evidence="2">Uncharacterized protein</fullName>
    </submittedName>
</protein>
<accession>A0A0P7BPV8</accession>
<proteinExistence type="predicted"/>
<dbReference type="Proteomes" id="UP000050424">
    <property type="component" value="Unassembled WGS sequence"/>
</dbReference>
<keyword evidence="1" id="KW-0472">Membrane</keyword>
<gene>
    <name evidence="2" type="ORF">AK830_g3953</name>
</gene>
<keyword evidence="1" id="KW-0812">Transmembrane</keyword>
<comment type="caution">
    <text evidence="2">The sequence shown here is derived from an EMBL/GenBank/DDBJ whole genome shotgun (WGS) entry which is preliminary data.</text>
</comment>
<organism evidence="2 3">
    <name type="scientific">Neonectria ditissima</name>
    <dbReference type="NCBI Taxonomy" id="78410"/>
    <lineage>
        <taxon>Eukaryota</taxon>
        <taxon>Fungi</taxon>
        <taxon>Dikarya</taxon>
        <taxon>Ascomycota</taxon>
        <taxon>Pezizomycotina</taxon>
        <taxon>Sordariomycetes</taxon>
        <taxon>Hypocreomycetidae</taxon>
        <taxon>Hypocreales</taxon>
        <taxon>Nectriaceae</taxon>
        <taxon>Neonectria</taxon>
    </lineage>
</organism>